<dbReference type="EMBL" id="JBCGBO010000006">
    <property type="protein sequence ID" value="KAK9194524.1"/>
    <property type="molecule type" value="Genomic_DNA"/>
</dbReference>
<dbReference type="AlphaFoldDB" id="A0AAP0M6I4"/>
<evidence type="ECO:0000256" key="17">
    <source>
        <dbReference type="SAM" id="SignalP"/>
    </source>
</evidence>
<dbReference type="PROSITE" id="PS00108">
    <property type="entry name" value="PROTEIN_KINASE_ST"/>
    <property type="match status" value="1"/>
</dbReference>
<evidence type="ECO:0000256" key="2">
    <source>
        <dbReference type="ARBA" id="ARBA00012513"/>
    </source>
</evidence>
<evidence type="ECO:0000313" key="20">
    <source>
        <dbReference type="Proteomes" id="UP001428341"/>
    </source>
</evidence>
<gene>
    <name evidence="19" type="ORF">WN944_005231</name>
</gene>
<dbReference type="EC" id="2.7.11.1" evidence="2"/>
<dbReference type="InterPro" id="IPR032872">
    <property type="entry name" value="WAK_assoc_C"/>
</dbReference>
<evidence type="ECO:0000256" key="16">
    <source>
        <dbReference type="SAM" id="Phobius"/>
    </source>
</evidence>
<evidence type="ECO:0000256" key="3">
    <source>
        <dbReference type="ARBA" id="ARBA00022527"/>
    </source>
</evidence>
<evidence type="ECO:0000256" key="7">
    <source>
        <dbReference type="ARBA" id="ARBA00022741"/>
    </source>
</evidence>
<accession>A0AAP0M6I4</accession>
<keyword evidence="11 16" id="KW-0472">Membrane</keyword>
<dbReference type="Pfam" id="PF14380">
    <property type="entry name" value="WAK_assoc"/>
    <property type="match status" value="2"/>
</dbReference>
<comment type="catalytic activity">
    <reaction evidence="13">
        <text>L-threonyl-[protein] + ATP = O-phospho-L-threonyl-[protein] + ADP + H(+)</text>
        <dbReference type="Rhea" id="RHEA:46608"/>
        <dbReference type="Rhea" id="RHEA-COMP:11060"/>
        <dbReference type="Rhea" id="RHEA-COMP:11605"/>
        <dbReference type="ChEBI" id="CHEBI:15378"/>
        <dbReference type="ChEBI" id="CHEBI:30013"/>
        <dbReference type="ChEBI" id="CHEBI:30616"/>
        <dbReference type="ChEBI" id="CHEBI:61977"/>
        <dbReference type="ChEBI" id="CHEBI:456216"/>
        <dbReference type="EC" id="2.7.11.1"/>
    </reaction>
</comment>
<dbReference type="InterPro" id="IPR025287">
    <property type="entry name" value="WAK_GUB"/>
</dbReference>
<dbReference type="Gene3D" id="1.10.510.10">
    <property type="entry name" value="Transferase(Phosphotransferase) domain 1"/>
    <property type="match status" value="3"/>
</dbReference>
<dbReference type="FunFam" id="1.10.510.10:FF:000590">
    <property type="entry name" value="PR5-like receptor kinase"/>
    <property type="match status" value="1"/>
</dbReference>
<dbReference type="Proteomes" id="UP001428341">
    <property type="component" value="Unassembled WGS sequence"/>
</dbReference>
<feature type="binding site" evidence="15">
    <location>
        <position position="405"/>
    </location>
    <ligand>
        <name>ATP</name>
        <dbReference type="ChEBI" id="CHEBI:30616"/>
    </ligand>
</feature>
<evidence type="ECO:0000256" key="8">
    <source>
        <dbReference type="ARBA" id="ARBA00022777"/>
    </source>
</evidence>
<dbReference type="InterPro" id="IPR008271">
    <property type="entry name" value="Ser/Thr_kinase_AS"/>
</dbReference>
<evidence type="ECO:0000256" key="15">
    <source>
        <dbReference type="PROSITE-ProRule" id="PRU10141"/>
    </source>
</evidence>
<dbReference type="Pfam" id="PF13947">
    <property type="entry name" value="GUB_WAK_bind"/>
    <property type="match status" value="1"/>
</dbReference>
<comment type="catalytic activity">
    <reaction evidence="14">
        <text>L-seryl-[protein] + ATP = O-phospho-L-seryl-[protein] + ADP + H(+)</text>
        <dbReference type="Rhea" id="RHEA:17989"/>
        <dbReference type="Rhea" id="RHEA-COMP:9863"/>
        <dbReference type="Rhea" id="RHEA-COMP:11604"/>
        <dbReference type="ChEBI" id="CHEBI:15378"/>
        <dbReference type="ChEBI" id="CHEBI:29999"/>
        <dbReference type="ChEBI" id="CHEBI:30616"/>
        <dbReference type="ChEBI" id="CHEBI:83421"/>
        <dbReference type="ChEBI" id="CHEBI:456216"/>
        <dbReference type="EC" id="2.7.11.1"/>
    </reaction>
</comment>
<evidence type="ECO:0000256" key="14">
    <source>
        <dbReference type="ARBA" id="ARBA00048679"/>
    </source>
</evidence>
<evidence type="ECO:0000256" key="6">
    <source>
        <dbReference type="ARBA" id="ARBA00022729"/>
    </source>
</evidence>
<feature type="domain" description="Protein kinase" evidence="18">
    <location>
        <begin position="377"/>
        <end position="658"/>
    </location>
</feature>
<dbReference type="InterPro" id="IPR045874">
    <property type="entry name" value="LRK10/LRL21-25-like"/>
</dbReference>
<keyword evidence="12" id="KW-0325">Glycoprotein</keyword>
<dbReference type="SUPFAM" id="SSF56112">
    <property type="entry name" value="Protein kinase-like (PK-like)"/>
    <property type="match status" value="2"/>
</dbReference>
<proteinExistence type="predicted"/>
<keyword evidence="8" id="KW-0418">Kinase</keyword>
<keyword evidence="5 16" id="KW-0812">Transmembrane</keyword>
<feature type="signal peptide" evidence="17">
    <location>
        <begin position="1"/>
        <end position="32"/>
    </location>
</feature>
<protein>
    <recommendedName>
        <fullName evidence="2">non-specific serine/threonine protein kinase</fullName>
        <ecNumber evidence="2">2.7.11.1</ecNumber>
    </recommendedName>
</protein>
<keyword evidence="7 15" id="KW-0547">Nucleotide-binding</keyword>
<dbReference type="Gene3D" id="3.30.200.20">
    <property type="entry name" value="Phosphorylase Kinase, domain 1"/>
    <property type="match status" value="1"/>
</dbReference>
<dbReference type="InterPro" id="IPR017441">
    <property type="entry name" value="Protein_kinase_ATP_BS"/>
</dbReference>
<dbReference type="Pfam" id="PF00069">
    <property type="entry name" value="Pkinase"/>
    <property type="match status" value="1"/>
</dbReference>
<dbReference type="PANTHER" id="PTHR27009">
    <property type="entry name" value="RUST RESISTANCE KINASE LR10-RELATED"/>
    <property type="match status" value="1"/>
</dbReference>
<keyword evidence="10 16" id="KW-1133">Transmembrane helix</keyword>
<evidence type="ECO:0000313" key="19">
    <source>
        <dbReference type="EMBL" id="KAK9194524.1"/>
    </source>
</evidence>
<dbReference type="Pfam" id="PF07714">
    <property type="entry name" value="PK_Tyr_Ser-Thr"/>
    <property type="match status" value="1"/>
</dbReference>
<dbReference type="GO" id="GO:0030247">
    <property type="term" value="F:polysaccharide binding"/>
    <property type="evidence" value="ECO:0007669"/>
    <property type="project" value="InterPro"/>
</dbReference>
<dbReference type="GO" id="GO:0005524">
    <property type="term" value="F:ATP binding"/>
    <property type="evidence" value="ECO:0007669"/>
    <property type="project" value="UniProtKB-UniRule"/>
</dbReference>
<feature type="domain" description="Protein kinase" evidence="18">
    <location>
        <begin position="867"/>
        <end position="1090"/>
    </location>
</feature>
<keyword evidence="20" id="KW-1185">Reference proteome</keyword>
<keyword evidence="6 17" id="KW-0732">Signal</keyword>
<evidence type="ECO:0000256" key="13">
    <source>
        <dbReference type="ARBA" id="ARBA00047899"/>
    </source>
</evidence>
<reference evidence="19 20" key="1">
    <citation type="submission" date="2024-05" db="EMBL/GenBank/DDBJ databases">
        <title>Haplotype-resolved chromosome-level genome assembly of Huyou (Citrus changshanensis).</title>
        <authorList>
            <person name="Miao C."/>
            <person name="Chen W."/>
            <person name="Wu Y."/>
            <person name="Wang L."/>
            <person name="Zhao S."/>
            <person name="Grierson D."/>
            <person name="Xu C."/>
            <person name="Chen K."/>
        </authorList>
    </citation>
    <scope>NUCLEOTIDE SEQUENCE [LARGE SCALE GENOMIC DNA]</scope>
    <source>
        <strain evidence="19">01-14</strain>
        <tissue evidence="19">Leaf</tissue>
    </source>
</reference>
<evidence type="ECO:0000256" key="11">
    <source>
        <dbReference type="ARBA" id="ARBA00023136"/>
    </source>
</evidence>
<feature type="chain" id="PRO_5042936321" description="non-specific serine/threonine protein kinase" evidence="17">
    <location>
        <begin position="33"/>
        <end position="1090"/>
    </location>
</feature>
<dbReference type="InterPro" id="IPR001245">
    <property type="entry name" value="Ser-Thr/Tyr_kinase_cat_dom"/>
</dbReference>
<comment type="caution">
    <text evidence="19">The sequence shown here is derived from an EMBL/GenBank/DDBJ whole genome shotgun (WGS) entry which is preliminary data.</text>
</comment>
<keyword evidence="3" id="KW-0723">Serine/threonine-protein kinase</keyword>
<evidence type="ECO:0000259" key="18">
    <source>
        <dbReference type="PROSITE" id="PS50011"/>
    </source>
</evidence>
<keyword evidence="9 15" id="KW-0067">ATP-binding</keyword>
<name>A0AAP0M6I4_9ROSI</name>
<dbReference type="FunFam" id="3.30.200.20:FF:000178">
    <property type="entry name" value="serine/threonine-protein kinase PBS1-like"/>
    <property type="match status" value="1"/>
</dbReference>
<dbReference type="InterPro" id="IPR011009">
    <property type="entry name" value="Kinase-like_dom_sf"/>
</dbReference>
<dbReference type="SMART" id="SM00220">
    <property type="entry name" value="S_TKc"/>
    <property type="match status" value="1"/>
</dbReference>
<evidence type="ECO:0000256" key="4">
    <source>
        <dbReference type="ARBA" id="ARBA00022679"/>
    </source>
</evidence>
<dbReference type="GO" id="GO:0016020">
    <property type="term" value="C:membrane"/>
    <property type="evidence" value="ECO:0007669"/>
    <property type="project" value="UniProtKB-SubCell"/>
</dbReference>
<dbReference type="GO" id="GO:0004674">
    <property type="term" value="F:protein serine/threonine kinase activity"/>
    <property type="evidence" value="ECO:0007669"/>
    <property type="project" value="UniProtKB-KW"/>
</dbReference>
<evidence type="ECO:0000256" key="10">
    <source>
        <dbReference type="ARBA" id="ARBA00022989"/>
    </source>
</evidence>
<organism evidence="19 20">
    <name type="scientific">Citrus x changshan-huyou</name>
    <dbReference type="NCBI Taxonomy" id="2935761"/>
    <lineage>
        <taxon>Eukaryota</taxon>
        <taxon>Viridiplantae</taxon>
        <taxon>Streptophyta</taxon>
        <taxon>Embryophyta</taxon>
        <taxon>Tracheophyta</taxon>
        <taxon>Spermatophyta</taxon>
        <taxon>Magnoliopsida</taxon>
        <taxon>eudicotyledons</taxon>
        <taxon>Gunneridae</taxon>
        <taxon>Pentapetalae</taxon>
        <taxon>rosids</taxon>
        <taxon>malvids</taxon>
        <taxon>Sapindales</taxon>
        <taxon>Rutaceae</taxon>
        <taxon>Aurantioideae</taxon>
        <taxon>Citrus</taxon>
    </lineage>
</organism>
<keyword evidence="4" id="KW-0808">Transferase</keyword>
<evidence type="ECO:0000256" key="5">
    <source>
        <dbReference type="ARBA" id="ARBA00022692"/>
    </source>
</evidence>
<dbReference type="PROSITE" id="PS00107">
    <property type="entry name" value="PROTEIN_KINASE_ATP"/>
    <property type="match status" value="1"/>
</dbReference>
<feature type="transmembrane region" description="Helical" evidence="16">
    <location>
        <begin position="316"/>
        <end position="337"/>
    </location>
</feature>
<dbReference type="PROSITE" id="PS50011">
    <property type="entry name" value="PROTEIN_KINASE_DOM"/>
    <property type="match status" value="2"/>
</dbReference>
<evidence type="ECO:0000256" key="12">
    <source>
        <dbReference type="ARBA" id="ARBA00023180"/>
    </source>
</evidence>
<sequence>MGFQFSWSGLPLISLLCFLSVLVVDKIQPSLANPELYKFCSLPFGCGKINAGFPFWGGERPKFCGHPIFELKCENETTTMKLADVTYRVLNVNPKEQVIKLARQEYFEGLCPQSNATIDTSLFDISDGYEMFNLIYSCPMYPGSFTCNMKDVNNYLDGFVQFTGGFLFRRDCNTTVTVAFSKALLAAKRGKWVLQKALEEGFEMKWKLFGCEESCSSCGFDFFNHKGICYCSGGQLNSSSSGCSAPSAASNSEDALKRIDITVLDIASLHMDIGTFWWLKYLNNMKFTPPAMELEYCREQDNNWRQFYQHYSVTTVNAGIAVAGIVVILAILLIVGLRRLRNNKTENDRSAEAAFFRNYVSLAPKRYNYSDLKRITKSFSDKLGQGGYGDVYKGKLPDGRLVAVKVLKESKGNGEEFINEVSSISRTSHVNIVTFLGFCYEKKKRALIYEFMPNGSVDQFTYDQESSNGNRTLEWRTVYQIAGGIARGLEYLHRGCNVRIVHFDIKPHNILLDEDFCPKISDFGLAKQSQDKKSTISMLHARGTIGYIAPEVFCRSFGGASHKSDVYSYGMMILEMAVGRKNADVKASRSSDIYFPNSIYKHIELGNDFQLDGVVTEEEKELVKKMILVSLWCIQTNPSDRPSMHEVLEMLESSTEILQIPPKPSLALPKKSAIQSSRTSSSTGIEEVMGEILNETMTNNYHFTWNSSITPTTAAILPYLESWGESVVIPVWQSTARSLLTSPNSITLSEALNFGFGLKWNANNSLCDQCERSQGVCGHDDGTMQFICYCPEHPYPFTSPPNQSPTGVLSGVVGIGVISVLFYMHGKPIFFLKKQMQNDQDVDAVIRKYGSLAPKGYNYSDVKKMTNSFSDKVRQGGYGVVYRGKLHEGRVAAVKVLSESMGNGEEFINEVACISGTSHVNIVTPLGICCEGLVYEFMSNGSLHKFIYDKGSMSTKNNRLEWTTLSEIVVGVARGNFGGISHKSDVYGFGMTVLELVGVRNNTASGVTHTSSTEMYFPDWFYKLLEPGEDLKRHGLVTEEEEVIVRKMIIVRLWCIQTNPSDRSSMSKAVEMLEGGLEALQVPPKPFLKS</sequence>
<evidence type="ECO:0000256" key="1">
    <source>
        <dbReference type="ARBA" id="ARBA00004479"/>
    </source>
</evidence>
<dbReference type="InterPro" id="IPR000719">
    <property type="entry name" value="Prot_kinase_dom"/>
</dbReference>
<evidence type="ECO:0000256" key="9">
    <source>
        <dbReference type="ARBA" id="ARBA00022840"/>
    </source>
</evidence>
<comment type="subcellular location">
    <subcellularLocation>
        <location evidence="1">Membrane</location>
        <topology evidence="1">Single-pass type I membrane protein</topology>
    </subcellularLocation>
</comment>